<protein>
    <submittedName>
        <fullName evidence="7">MFS transporter</fullName>
    </submittedName>
</protein>
<evidence type="ECO:0000256" key="3">
    <source>
        <dbReference type="ARBA" id="ARBA00022989"/>
    </source>
</evidence>
<feature type="transmembrane region" description="Helical" evidence="5">
    <location>
        <begin position="12"/>
        <end position="36"/>
    </location>
</feature>
<dbReference type="RefSeq" id="WP_004805626.1">
    <property type="nucleotide sequence ID" value="NZ_CP116394.1"/>
</dbReference>
<evidence type="ECO:0000256" key="4">
    <source>
        <dbReference type="ARBA" id="ARBA00023136"/>
    </source>
</evidence>
<keyword evidence="3 5" id="KW-1133">Transmembrane helix</keyword>
<dbReference type="PANTHER" id="PTHR23531:SF1">
    <property type="entry name" value="QUINOLENE RESISTANCE PROTEIN NORA"/>
    <property type="match status" value="1"/>
</dbReference>
<keyword evidence="4 5" id="KW-0472">Membrane</keyword>
<feature type="transmembrane region" description="Helical" evidence="5">
    <location>
        <begin position="274"/>
        <end position="293"/>
    </location>
</feature>
<dbReference type="InterPro" id="IPR020846">
    <property type="entry name" value="MFS_dom"/>
</dbReference>
<gene>
    <name evidence="7" type="ORF">PIG85_02650</name>
</gene>
<evidence type="ECO:0000256" key="1">
    <source>
        <dbReference type="ARBA" id="ARBA00004651"/>
    </source>
</evidence>
<feature type="transmembrane region" description="Helical" evidence="5">
    <location>
        <begin position="206"/>
        <end position="225"/>
    </location>
</feature>
<evidence type="ECO:0000256" key="5">
    <source>
        <dbReference type="SAM" id="Phobius"/>
    </source>
</evidence>
<feature type="transmembrane region" description="Helical" evidence="5">
    <location>
        <begin position="299"/>
        <end position="322"/>
    </location>
</feature>
<dbReference type="Gene3D" id="1.20.1250.20">
    <property type="entry name" value="MFS general substrate transporter like domains"/>
    <property type="match status" value="1"/>
</dbReference>
<dbReference type="InterPro" id="IPR036259">
    <property type="entry name" value="MFS_trans_sf"/>
</dbReference>
<dbReference type="AlphaFoldDB" id="A0AB38XQE0"/>
<dbReference type="GO" id="GO:0005886">
    <property type="term" value="C:plasma membrane"/>
    <property type="evidence" value="ECO:0007669"/>
    <property type="project" value="UniProtKB-SubCell"/>
</dbReference>
<evidence type="ECO:0000313" key="7">
    <source>
        <dbReference type="EMBL" id="WCE46560.1"/>
    </source>
</evidence>
<feature type="transmembrane region" description="Helical" evidence="5">
    <location>
        <begin position="136"/>
        <end position="154"/>
    </location>
</feature>
<feature type="transmembrane region" description="Helical" evidence="5">
    <location>
        <begin position="334"/>
        <end position="357"/>
    </location>
</feature>
<comment type="subcellular location">
    <subcellularLocation>
        <location evidence="1">Cell membrane</location>
        <topology evidence="1">Multi-pass membrane protein</topology>
    </subcellularLocation>
</comment>
<feature type="transmembrane region" description="Helical" evidence="5">
    <location>
        <begin position="42"/>
        <end position="65"/>
    </location>
</feature>
<evidence type="ECO:0000259" key="6">
    <source>
        <dbReference type="PROSITE" id="PS50850"/>
    </source>
</evidence>
<dbReference type="PANTHER" id="PTHR23531">
    <property type="entry name" value="QUINOLENE RESISTANCE PROTEIN NORA"/>
    <property type="match status" value="1"/>
</dbReference>
<dbReference type="InterPro" id="IPR052714">
    <property type="entry name" value="MFS_Exporter"/>
</dbReference>
<feature type="transmembrane region" description="Helical" evidence="5">
    <location>
        <begin position="166"/>
        <end position="185"/>
    </location>
</feature>
<organism evidence="7 8">
    <name type="scientific">Winkia neuii subsp. anitrata</name>
    <dbReference type="NCBI Taxonomy" id="29318"/>
    <lineage>
        <taxon>Bacteria</taxon>
        <taxon>Bacillati</taxon>
        <taxon>Actinomycetota</taxon>
        <taxon>Actinomycetes</taxon>
        <taxon>Actinomycetales</taxon>
        <taxon>Actinomycetaceae</taxon>
        <taxon>Winkia</taxon>
    </lineage>
</organism>
<keyword evidence="2 5" id="KW-0812">Transmembrane</keyword>
<feature type="transmembrane region" description="Helical" evidence="5">
    <location>
        <begin position="245"/>
        <end position="262"/>
    </location>
</feature>
<name>A0AB38XQE0_9ACTO</name>
<dbReference type="CDD" id="cd17489">
    <property type="entry name" value="MFS_YfcJ_like"/>
    <property type="match status" value="1"/>
</dbReference>
<dbReference type="InterPro" id="IPR011701">
    <property type="entry name" value="MFS"/>
</dbReference>
<dbReference type="Pfam" id="PF07690">
    <property type="entry name" value="MFS_1"/>
    <property type="match status" value="1"/>
</dbReference>
<reference evidence="7" key="1">
    <citation type="submission" date="2023-01" db="EMBL/GenBank/DDBJ databases">
        <title>Comparative Genomic Analysis of the Clinically-Derived Winkia Strain NY0527 Provides Evidence into the Taxonomic Reassignment of Winkia neuii and Characterizes Their Virulence Traits.</title>
        <authorList>
            <person name="Cai X."/>
            <person name="Peng Y."/>
            <person name="Li M."/>
            <person name="Qiu Y."/>
            <person name="Wang Y."/>
            <person name="Xu L."/>
            <person name="Hou Q."/>
        </authorList>
    </citation>
    <scope>NUCLEOTIDE SEQUENCE</scope>
    <source>
        <strain evidence="7">NY0527</strain>
    </source>
</reference>
<dbReference type="PROSITE" id="PS50850">
    <property type="entry name" value="MFS"/>
    <property type="match status" value="1"/>
</dbReference>
<feature type="transmembrane region" description="Helical" evidence="5">
    <location>
        <begin position="363"/>
        <end position="382"/>
    </location>
</feature>
<dbReference type="KEGG" id="wne:PIG85_02650"/>
<feature type="transmembrane region" description="Helical" evidence="5">
    <location>
        <begin position="77"/>
        <end position="94"/>
    </location>
</feature>
<feature type="domain" description="Major facilitator superfamily (MFS) profile" evidence="6">
    <location>
        <begin position="10"/>
        <end position="387"/>
    </location>
</feature>
<dbReference type="EMBL" id="CP116394">
    <property type="protein sequence ID" value="WCE46560.1"/>
    <property type="molecule type" value="Genomic_DNA"/>
</dbReference>
<proteinExistence type="predicted"/>
<dbReference type="GO" id="GO:0022857">
    <property type="term" value="F:transmembrane transporter activity"/>
    <property type="evidence" value="ECO:0007669"/>
    <property type="project" value="InterPro"/>
</dbReference>
<dbReference type="SUPFAM" id="SSF103473">
    <property type="entry name" value="MFS general substrate transporter"/>
    <property type="match status" value="1"/>
</dbReference>
<sequence>MTDAKIFSKHFLAGTFANFFVYIQYYVLIVTITTFAKDSYGASISSAGFAASVFILGALVARFLSPIVMKALGRRRTMLSGLALIVALCLAYLVSNSLPTLLVLRALHGFAYGISQTAITSLVTSRIPIAHHGEGIGYFMLSITVGSAIGPFIGTASMNLLSFQTLFLICAGISAAALLFAFAMGAEPKLAEHIEEPKKKISLSTFIEPGALPISLVTALIYFGYGTVLTYLNSYATELDLVKAAGAFFIVYAVVMFIIRPFTGRLFDERGDTVVMVPGYAAVAVALAVLAFASNSFTLLLSAALLGAGIGATQPAGLALAIKNSPKGHLDVANSTYFVFMDAAIGVCPLVLGWMVPAFGYRGLYWAVTAIAALALLAYLLCKRTKKI</sequence>
<evidence type="ECO:0000313" key="8">
    <source>
        <dbReference type="Proteomes" id="UP001211044"/>
    </source>
</evidence>
<accession>A0AB38XQE0</accession>
<evidence type="ECO:0000256" key="2">
    <source>
        <dbReference type="ARBA" id="ARBA00022692"/>
    </source>
</evidence>
<dbReference type="Proteomes" id="UP001211044">
    <property type="component" value="Chromosome"/>
</dbReference>